<evidence type="ECO:0000313" key="1">
    <source>
        <dbReference type="EMBL" id="BAY15488.1"/>
    </source>
</evidence>
<protein>
    <recommendedName>
        <fullName evidence="3">PaaR repeat-containing protein</fullName>
    </recommendedName>
</protein>
<name>A0A1Z4GDU9_9CYAN</name>
<reference evidence="1 2" key="1">
    <citation type="submission" date="2017-06" db="EMBL/GenBank/DDBJ databases">
        <title>Genome sequencing of cyanobaciteial culture collection at National Institute for Environmental Studies (NIES).</title>
        <authorList>
            <person name="Hirose Y."/>
            <person name="Shimura Y."/>
            <person name="Fujisawa T."/>
            <person name="Nakamura Y."/>
            <person name="Kawachi M."/>
        </authorList>
    </citation>
    <scope>NUCLEOTIDE SEQUENCE [LARGE SCALE GENOMIC DNA]</scope>
    <source>
        <strain evidence="1 2">NIES-21</strain>
    </source>
</reference>
<evidence type="ECO:0000313" key="2">
    <source>
        <dbReference type="Proteomes" id="UP000218287"/>
    </source>
</evidence>
<dbReference type="Proteomes" id="UP000218287">
    <property type="component" value="Chromosome"/>
</dbReference>
<dbReference type="EMBL" id="AP018174">
    <property type="protein sequence ID" value="BAY15488.1"/>
    <property type="molecule type" value="Genomic_DNA"/>
</dbReference>
<dbReference type="InterPro" id="IPR008727">
    <property type="entry name" value="PAAR_motif"/>
</dbReference>
<evidence type="ECO:0008006" key="3">
    <source>
        <dbReference type="Google" id="ProtNLM"/>
    </source>
</evidence>
<dbReference type="AlphaFoldDB" id="A0A1Z4GDU9"/>
<sequence>MFPAARLTDLTVTGDPITAPGVPNVLIAGLPAACVGDLVAGPVVTGSIVMGSFTVLIGGRPAARVTSQVAGVNTVTGVPLTTVVGIGAPTVLIGG</sequence>
<dbReference type="Pfam" id="PF05488">
    <property type="entry name" value="PAAR_motif"/>
    <property type="match status" value="1"/>
</dbReference>
<accession>A0A1Z4GDU9</accession>
<organism evidence="1 2">
    <name type="scientific">Anabaenopsis circularis NIES-21</name>
    <dbReference type="NCBI Taxonomy" id="1085406"/>
    <lineage>
        <taxon>Bacteria</taxon>
        <taxon>Bacillati</taxon>
        <taxon>Cyanobacteriota</taxon>
        <taxon>Cyanophyceae</taxon>
        <taxon>Nostocales</taxon>
        <taxon>Nodulariaceae</taxon>
        <taxon>Anabaenopsis</taxon>
    </lineage>
</organism>
<keyword evidence="2" id="KW-1185">Reference proteome</keyword>
<dbReference type="OrthoDB" id="197187at2"/>
<gene>
    <name evidence="1" type="ORF">NIES21_13050</name>
</gene>
<proteinExistence type="predicted"/>
<dbReference type="Gene3D" id="2.60.200.60">
    <property type="match status" value="1"/>
</dbReference>